<feature type="compositionally biased region" description="Polar residues" evidence="1">
    <location>
        <begin position="582"/>
        <end position="605"/>
    </location>
</feature>
<proteinExistence type="predicted"/>
<dbReference type="PANTHER" id="PTHR37332:SF1">
    <property type="entry name" value="ELMO DOMAIN-CONTAINING PROTEIN"/>
    <property type="match status" value="1"/>
</dbReference>
<reference evidence="3" key="1">
    <citation type="journal article" date="2020" name="Stud. Mycol.">
        <title>101 Dothideomycetes genomes: A test case for predicting lifestyles and emergence of pathogens.</title>
        <authorList>
            <person name="Haridas S."/>
            <person name="Albert R."/>
            <person name="Binder M."/>
            <person name="Bloem J."/>
            <person name="LaButti K."/>
            <person name="Salamov A."/>
            <person name="Andreopoulos B."/>
            <person name="Baker S."/>
            <person name="Barry K."/>
            <person name="Bills G."/>
            <person name="Bluhm B."/>
            <person name="Cannon C."/>
            <person name="Castanera R."/>
            <person name="Culley D."/>
            <person name="Daum C."/>
            <person name="Ezra D."/>
            <person name="Gonzalez J."/>
            <person name="Henrissat B."/>
            <person name="Kuo A."/>
            <person name="Liang C."/>
            <person name="Lipzen A."/>
            <person name="Lutzoni F."/>
            <person name="Magnuson J."/>
            <person name="Mondo S."/>
            <person name="Nolan M."/>
            <person name="Ohm R."/>
            <person name="Pangilinan J."/>
            <person name="Park H.-J."/>
            <person name="Ramirez L."/>
            <person name="Alfaro M."/>
            <person name="Sun H."/>
            <person name="Tritt A."/>
            <person name="Yoshinaga Y."/>
            <person name="Zwiers L.-H."/>
            <person name="Turgeon B."/>
            <person name="Goodwin S."/>
            <person name="Spatafora J."/>
            <person name="Crous P."/>
            <person name="Grigoriev I."/>
        </authorList>
    </citation>
    <scope>NUCLEOTIDE SEQUENCE [LARGE SCALE GENOMIC DNA]</scope>
    <source>
        <strain evidence="3">CBS 304.66</strain>
    </source>
</reference>
<dbReference type="Proteomes" id="UP000800093">
    <property type="component" value="Unassembled WGS sequence"/>
</dbReference>
<sequence>MVGVCGVRGLWRATREQGVGYQAASLAGAPKSGPRPDNWRVSAERLRNASGDVVNGGQPPAEMWGMYSAAHASCGGAGHSLDEGRRTIISAGQCSCVLPGMDHIPMFALQPSRAFCFFWSHHGDISDPLVAEEHWTPKPPVARDHALPSRAGVLPPSESQASSQQSENRRRTTPGRSAGPALAHRPSPKRRDQGVQTRMADANDSSTSANPPPPPPASNSLFSRRPSLFGGRHKHSGKHHQNDHHHAAPSSRTSTPPHAHLRPVTPGSSSSNNAADIPLPFIPNQYESPPKAPSTPPRKKHTSRHSISSSVADIGTTLRRSRSASLRTNTSSGASSSHKRTPSATLALSFSPEKASTAHAAPASRPALSISTFSRHKKSSENVKPGEGGGKQGYEKSPLSAVDNPKTPFGMTVPLRHTQTQKEIQQAQRQLTYNNGLAPAAPIAVPVGANPNIIFQHIHEMASKRISTLDYLRKAHEGRIYWFNTLLFSKSDLTRLPSFTPRNLSRRATNYLLLGFSLPTILDLNSNSATDYLRALNALLVEFEQYQQIHPPDGSTASSLSRGRIPQMFKRANVIGGKGRRSSSATSDFPLLTPQNSFQEPTSAVDSPPTDDLLLPNESYTHLQTPSLPFDPDFFSTFATLCDVLIDCYTKILTLLSTPESVVVAGGGSPSTVGDLFNKADARVRKIILGGVVREFEESCRQGVRGEVGGVGKVVLGGLM</sequence>
<evidence type="ECO:0000256" key="1">
    <source>
        <dbReference type="SAM" id="MobiDB-lite"/>
    </source>
</evidence>
<feature type="compositionally biased region" description="Low complexity" evidence="1">
    <location>
        <begin position="323"/>
        <end position="332"/>
    </location>
</feature>
<protein>
    <submittedName>
        <fullName evidence="2">Uncharacterized protein</fullName>
    </submittedName>
</protein>
<feature type="compositionally biased region" description="Low complexity" evidence="1">
    <location>
        <begin position="157"/>
        <end position="166"/>
    </location>
</feature>
<dbReference type="OrthoDB" id="14339at2759"/>
<feature type="compositionally biased region" description="Basic residues" evidence="1">
    <location>
        <begin position="231"/>
        <end position="243"/>
    </location>
</feature>
<name>A0A9P4JXC3_9PLEO</name>
<organism evidence="2 3">
    <name type="scientific">Lojkania enalia</name>
    <dbReference type="NCBI Taxonomy" id="147567"/>
    <lineage>
        <taxon>Eukaryota</taxon>
        <taxon>Fungi</taxon>
        <taxon>Dikarya</taxon>
        <taxon>Ascomycota</taxon>
        <taxon>Pezizomycotina</taxon>
        <taxon>Dothideomycetes</taxon>
        <taxon>Pleosporomycetidae</taxon>
        <taxon>Pleosporales</taxon>
        <taxon>Pleosporales incertae sedis</taxon>
        <taxon>Lojkania</taxon>
    </lineage>
</organism>
<accession>A0A9P4JXC3</accession>
<keyword evidence="3" id="KW-1185">Reference proteome</keyword>
<comment type="caution">
    <text evidence="2">The sequence shown here is derived from an EMBL/GenBank/DDBJ whole genome shotgun (WGS) entry which is preliminary data.</text>
</comment>
<dbReference type="AlphaFoldDB" id="A0A9P4JXC3"/>
<feature type="region of interest" description="Disordered" evidence="1">
    <location>
        <begin position="576"/>
        <end position="609"/>
    </location>
</feature>
<dbReference type="EMBL" id="ML986768">
    <property type="protein sequence ID" value="KAF2258353.1"/>
    <property type="molecule type" value="Genomic_DNA"/>
</dbReference>
<evidence type="ECO:0000313" key="3">
    <source>
        <dbReference type="Proteomes" id="UP000800093"/>
    </source>
</evidence>
<evidence type="ECO:0000313" key="2">
    <source>
        <dbReference type="EMBL" id="KAF2258353.1"/>
    </source>
</evidence>
<feature type="region of interest" description="Disordered" evidence="1">
    <location>
        <begin position="139"/>
        <end position="405"/>
    </location>
</feature>
<gene>
    <name evidence="2" type="ORF">CC78DRAFT_621918</name>
</gene>
<dbReference type="PANTHER" id="PTHR37332">
    <property type="entry name" value="EXPRESSED PROTEIN"/>
    <property type="match status" value="1"/>
</dbReference>